<evidence type="ECO:0000256" key="1">
    <source>
        <dbReference type="SAM" id="Coils"/>
    </source>
</evidence>
<dbReference type="VEuPathDB" id="FungiDB:SDRG_01906"/>
<dbReference type="STRING" id="1156394.T0QRS1"/>
<feature type="coiled-coil region" evidence="1">
    <location>
        <begin position="217"/>
        <end position="353"/>
    </location>
</feature>
<name>T0QRS1_SAPDV</name>
<dbReference type="eggNOG" id="ENOG502SNQX">
    <property type="taxonomic scope" value="Eukaryota"/>
</dbReference>
<evidence type="ECO:0000313" key="2">
    <source>
        <dbReference type="EMBL" id="EQC40839.1"/>
    </source>
</evidence>
<dbReference type="EMBL" id="JH767135">
    <property type="protein sequence ID" value="EQC40839.1"/>
    <property type="molecule type" value="Genomic_DNA"/>
</dbReference>
<keyword evidence="1" id="KW-0175">Coiled coil</keyword>
<sequence length="371" mass="43081">MTDAHRDVLFLRVRTLEKYKHNYELLCSQLSDLNTQVGLQLQRHEMDVAGLQAIIRGLEKDKSDAATKIMELEAKVAAQATVMGQDKEYTDRIHAQLTTAAELLKASERNASEREKECHTQLDALHRQMEKEACEHEAVKRELSALKLAKDSGSESSKDNKKLRRRLSEAHHCIETLRRQLMDECRRRDAESDAAQEAAQRRIAQLQQDAICLSEIASSTKAQAQSLEQQLDALEAQHRKSQVREDDLRRELERHDVHRAHDNDRLVLELTDKDTRIKALEKKVRELKIRWKQDREHLKAKLQRHEATDDDVYQLRQQVRELETQLVVADKRCRLLEREVSALRDVMDEAALRQERRDSASRYRATSPPSN</sequence>
<dbReference type="RefSeq" id="XP_008605683.1">
    <property type="nucleotide sequence ID" value="XM_008607461.1"/>
</dbReference>
<keyword evidence="3" id="KW-1185">Reference proteome</keyword>
<proteinExistence type="predicted"/>
<evidence type="ECO:0000313" key="3">
    <source>
        <dbReference type="Proteomes" id="UP000030762"/>
    </source>
</evidence>
<dbReference type="AlphaFoldDB" id="T0QRS1"/>
<accession>T0QRS1</accession>
<dbReference type="InParanoid" id="T0QRS1"/>
<reference evidence="2 3" key="1">
    <citation type="submission" date="2012-04" db="EMBL/GenBank/DDBJ databases">
        <title>The Genome Sequence of Saprolegnia declina VS20.</title>
        <authorList>
            <consortium name="The Broad Institute Genome Sequencing Platform"/>
            <person name="Russ C."/>
            <person name="Nusbaum C."/>
            <person name="Tyler B."/>
            <person name="van West P."/>
            <person name="Dieguez-Uribeondo J."/>
            <person name="de Bruijn I."/>
            <person name="Tripathy S."/>
            <person name="Jiang R."/>
            <person name="Young S.K."/>
            <person name="Zeng Q."/>
            <person name="Gargeya S."/>
            <person name="Fitzgerald M."/>
            <person name="Haas B."/>
            <person name="Abouelleil A."/>
            <person name="Alvarado L."/>
            <person name="Arachchi H.M."/>
            <person name="Berlin A."/>
            <person name="Chapman S.B."/>
            <person name="Goldberg J."/>
            <person name="Griggs A."/>
            <person name="Gujja S."/>
            <person name="Hansen M."/>
            <person name="Howarth C."/>
            <person name="Imamovic A."/>
            <person name="Larimer J."/>
            <person name="McCowen C."/>
            <person name="Montmayeur A."/>
            <person name="Murphy C."/>
            <person name="Neiman D."/>
            <person name="Pearson M."/>
            <person name="Priest M."/>
            <person name="Roberts A."/>
            <person name="Saif S."/>
            <person name="Shea T."/>
            <person name="Sisk P."/>
            <person name="Sykes S."/>
            <person name="Wortman J."/>
            <person name="Nusbaum C."/>
            <person name="Birren B."/>
        </authorList>
    </citation>
    <scope>NUCLEOTIDE SEQUENCE [LARGE SCALE GENOMIC DNA]</scope>
    <source>
        <strain evidence="2 3">VS20</strain>
    </source>
</reference>
<dbReference type="OMA" id="WAEVMRN"/>
<feature type="coiled-coil region" evidence="1">
    <location>
        <begin position="122"/>
        <end position="180"/>
    </location>
</feature>
<protein>
    <submittedName>
        <fullName evidence="2">Uncharacterized protein</fullName>
    </submittedName>
</protein>
<gene>
    <name evidence="2" type="ORF">SDRG_01906</name>
</gene>
<feature type="coiled-coil region" evidence="1">
    <location>
        <begin position="16"/>
        <end position="75"/>
    </location>
</feature>
<dbReference type="GeneID" id="19942633"/>
<dbReference type="OrthoDB" id="76910at2759"/>
<dbReference type="Proteomes" id="UP000030762">
    <property type="component" value="Unassembled WGS sequence"/>
</dbReference>
<organism evidence="2 3">
    <name type="scientific">Saprolegnia diclina (strain VS20)</name>
    <dbReference type="NCBI Taxonomy" id="1156394"/>
    <lineage>
        <taxon>Eukaryota</taxon>
        <taxon>Sar</taxon>
        <taxon>Stramenopiles</taxon>
        <taxon>Oomycota</taxon>
        <taxon>Saprolegniomycetes</taxon>
        <taxon>Saprolegniales</taxon>
        <taxon>Saprolegniaceae</taxon>
        <taxon>Saprolegnia</taxon>
    </lineage>
</organism>